<feature type="domain" description="Phosphoribosyltransferase" evidence="2">
    <location>
        <begin position="145"/>
        <end position="185"/>
    </location>
</feature>
<protein>
    <submittedName>
        <fullName evidence="3">Transformation system protein</fullName>
    </submittedName>
</protein>
<organism evidence="3 4">
    <name type="scientific">Helicobacter valdiviensis</name>
    <dbReference type="NCBI Taxonomy" id="1458358"/>
    <lineage>
        <taxon>Bacteria</taxon>
        <taxon>Pseudomonadati</taxon>
        <taxon>Campylobacterota</taxon>
        <taxon>Epsilonproteobacteria</taxon>
        <taxon>Campylobacterales</taxon>
        <taxon>Helicobacteraceae</taxon>
        <taxon>Helicobacter</taxon>
    </lineage>
</organism>
<evidence type="ECO:0000259" key="2">
    <source>
        <dbReference type="Pfam" id="PF00156"/>
    </source>
</evidence>
<keyword evidence="4" id="KW-1185">Reference proteome</keyword>
<dbReference type="InterPro" id="IPR000836">
    <property type="entry name" value="PRTase_dom"/>
</dbReference>
<gene>
    <name evidence="3" type="ORF">B6S12_02135</name>
</gene>
<evidence type="ECO:0000313" key="4">
    <source>
        <dbReference type="Proteomes" id="UP000249746"/>
    </source>
</evidence>
<comment type="caution">
    <text evidence="3">The sequence shown here is derived from an EMBL/GenBank/DDBJ whole genome shotgun (WGS) entry which is preliminary data.</text>
</comment>
<dbReference type="PANTHER" id="PTHR47505:SF1">
    <property type="entry name" value="DNA UTILIZATION PROTEIN YHGH"/>
    <property type="match status" value="1"/>
</dbReference>
<name>A0A2W6MXK0_9HELI</name>
<dbReference type="RefSeq" id="WP_111229181.1">
    <property type="nucleotide sequence ID" value="NZ_NBIU01000004.1"/>
</dbReference>
<dbReference type="Proteomes" id="UP000249746">
    <property type="component" value="Unassembled WGS sequence"/>
</dbReference>
<dbReference type="SUPFAM" id="SSF53271">
    <property type="entry name" value="PRTase-like"/>
    <property type="match status" value="1"/>
</dbReference>
<dbReference type="EMBL" id="NBIU01000004">
    <property type="protein sequence ID" value="PZT48661.1"/>
    <property type="molecule type" value="Genomic_DNA"/>
</dbReference>
<dbReference type="InterPro" id="IPR051910">
    <property type="entry name" value="ComF/GntX_DNA_util-trans"/>
</dbReference>
<evidence type="ECO:0000256" key="1">
    <source>
        <dbReference type="ARBA" id="ARBA00008007"/>
    </source>
</evidence>
<accession>A0A2W6MXK0</accession>
<dbReference type="Pfam" id="PF00156">
    <property type="entry name" value="Pribosyltran"/>
    <property type="match status" value="1"/>
</dbReference>
<proteinExistence type="inferred from homology"/>
<evidence type="ECO:0000313" key="3">
    <source>
        <dbReference type="EMBL" id="PZT48661.1"/>
    </source>
</evidence>
<dbReference type="CDD" id="cd06223">
    <property type="entry name" value="PRTases_typeI"/>
    <property type="match status" value="1"/>
</dbReference>
<dbReference type="OrthoDB" id="5342812at2"/>
<reference evidence="3 4" key="1">
    <citation type="submission" date="2017-03" db="EMBL/GenBank/DDBJ databases">
        <title>Genomic and clinical evidence uncovers the enterohepatic species Helicobacter valdiviensis as a potential human intestinal pathogen.</title>
        <authorList>
            <person name="Fresia P."/>
            <person name="Jara R."/>
            <person name="Sierra R."/>
            <person name="Ferres I."/>
            <person name="Greif G."/>
            <person name="Iraola G."/>
            <person name="Collado L."/>
        </authorList>
    </citation>
    <scope>NUCLEOTIDE SEQUENCE [LARGE SCALE GENOMIC DNA]</scope>
    <source>
        <strain evidence="3 4">WBE14</strain>
    </source>
</reference>
<dbReference type="Gene3D" id="3.40.50.2020">
    <property type="match status" value="1"/>
</dbReference>
<dbReference type="AlphaFoldDB" id="A0A2W6MXK0"/>
<dbReference type="PANTHER" id="PTHR47505">
    <property type="entry name" value="DNA UTILIZATION PROTEIN YHGH"/>
    <property type="match status" value="1"/>
</dbReference>
<dbReference type="InterPro" id="IPR029057">
    <property type="entry name" value="PRTase-like"/>
</dbReference>
<comment type="similarity">
    <text evidence="1">Belongs to the ComF/GntX family.</text>
</comment>
<sequence>MRCLICGKISFRSVCQNCKEDIALYPRMRELEEGFRVYSFYEYSSNAMLFASKYQTIGSKIYTILSKKAVLYLVKNLEFSLECYGVGIDEDVKRGYAQNSIFLKELKKIGIKPLYGSLKARNKVTYAGKDLEFRLKNPRNFKPNSRFANKRIVLVDDIITTGTTLKEAREMVQKCGGEVVCAFVLGDAKK</sequence>